<evidence type="ECO:0000313" key="3">
    <source>
        <dbReference type="EMBL" id="GEN82253.1"/>
    </source>
</evidence>
<evidence type="ECO:0000313" key="4">
    <source>
        <dbReference type="Proteomes" id="UP000321901"/>
    </source>
</evidence>
<accession>A0A511Z482</accession>
<evidence type="ECO:0000259" key="2">
    <source>
        <dbReference type="PROSITE" id="PS50943"/>
    </source>
</evidence>
<evidence type="ECO:0000256" key="1">
    <source>
        <dbReference type="ARBA" id="ARBA00023125"/>
    </source>
</evidence>
<reference evidence="3 4" key="1">
    <citation type="submission" date="2019-07" db="EMBL/GenBank/DDBJ databases">
        <title>Whole genome shotgun sequence of Sporosarcina luteola NBRC 105378.</title>
        <authorList>
            <person name="Hosoyama A."/>
            <person name="Uohara A."/>
            <person name="Ohji S."/>
            <person name="Ichikawa N."/>
        </authorList>
    </citation>
    <scope>NUCLEOTIDE SEQUENCE [LARGE SCALE GENOMIC DNA]</scope>
    <source>
        <strain evidence="3 4">NBRC 105378</strain>
    </source>
</reference>
<dbReference type="EMBL" id="BJYL01000006">
    <property type="protein sequence ID" value="GEN82253.1"/>
    <property type="molecule type" value="Genomic_DNA"/>
</dbReference>
<keyword evidence="1" id="KW-0238">DNA-binding</keyword>
<dbReference type="Pfam" id="PF01381">
    <property type="entry name" value="HTH_3"/>
    <property type="match status" value="1"/>
</dbReference>
<dbReference type="AlphaFoldDB" id="A0A511Z482"/>
<dbReference type="InterPro" id="IPR010982">
    <property type="entry name" value="Lambda_DNA-bd_dom_sf"/>
</dbReference>
<dbReference type="GO" id="GO:0005829">
    <property type="term" value="C:cytosol"/>
    <property type="evidence" value="ECO:0007669"/>
    <property type="project" value="TreeGrafter"/>
</dbReference>
<dbReference type="InterPro" id="IPR050807">
    <property type="entry name" value="TransReg_Diox_bact_type"/>
</dbReference>
<comment type="caution">
    <text evidence="3">The sequence shown here is derived from an EMBL/GenBank/DDBJ whole genome shotgun (WGS) entry which is preliminary data.</text>
</comment>
<dbReference type="PROSITE" id="PS50943">
    <property type="entry name" value="HTH_CROC1"/>
    <property type="match status" value="1"/>
</dbReference>
<dbReference type="SUPFAM" id="SSF47413">
    <property type="entry name" value="lambda repressor-like DNA-binding domains"/>
    <property type="match status" value="1"/>
</dbReference>
<dbReference type="Proteomes" id="UP000321901">
    <property type="component" value="Unassembled WGS sequence"/>
</dbReference>
<gene>
    <name evidence="3" type="ORF">SLU01_05650</name>
</gene>
<dbReference type="GO" id="GO:0003700">
    <property type="term" value="F:DNA-binding transcription factor activity"/>
    <property type="evidence" value="ECO:0007669"/>
    <property type="project" value="TreeGrafter"/>
</dbReference>
<proteinExistence type="predicted"/>
<sequence length="164" mass="18768">MNDWSKEDFGIRLKALREQRGLSMMAFGAAIGTSASRIKDWEKGKNAPSAAWIAKISDRFNVSTDELILGDPKTSRAFTASSSSNVDMLYERLRENLMIGKETDEQDEKLNELYISLDAENKERYRSGKGRRLAERELLSILTELPKKDVLELLELAKIKKRWL</sequence>
<dbReference type="OrthoDB" id="2365258at2"/>
<dbReference type="RefSeq" id="WP_147055117.1">
    <property type="nucleotide sequence ID" value="NZ_BJYL01000006.1"/>
</dbReference>
<dbReference type="Gene3D" id="1.10.260.40">
    <property type="entry name" value="lambda repressor-like DNA-binding domains"/>
    <property type="match status" value="1"/>
</dbReference>
<protein>
    <recommendedName>
        <fullName evidence="2">HTH cro/C1-type domain-containing protein</fullName>
    </recommendedName>
</protein>
<feature type="domain" description="HTH cro/C1-type" evidence="2">
    <location>
        <begin position="13"/>
        <end position="67"/>
    </location>
</feature>
<dbReference type="PANTHER" id="PTHR46797">
    <property type="entry name" value="HTH-TYPE TRANSCRIPTIONAL REGULATOR"/>
    <property type="match status" value="1"/>
</dbReference>
<dbReference type="InterPro" id="IPR001387">
    <property type="entry name" value="Cro/C1-type_HTH"/>
</dbReference>
<organism evidence="3 4">
    <name type="scientific">Sporosarcina luteola</name>
    <dbReference type="NCBI Taxonomy" id="582850"/>
    <lineage>
        <taxon>Bacteria</taxon>
        <taxon>Bacillati</taxon>
        <taxon>Bacillota</taxon>
        <taxon>Bacilli</taxon>
        <taxon>Bacillales</taxon>
        <taxon>Caryophanaceae</taxon>
        <taxon>Sporosarcina</taxon>
    </lineage>
</organism>
<name>A0A511Z482_9BACL</name>
<dbReference type="CDD" id="cd00093">
    <property type="entry name" value="HTH_XRE"/>
    <property type="match status" value="1"/>
</dbReference>
<dbReference type="PANTHER" id="PTHR46797:SF1">
    <property type="entry name" value="METHYLPHOSPHONATE SYNTHASE"/>
    <property type="match status" value="1"/>
</dbReference>
<dbReference type="GO" id="GO:0003677">
    <property type="term" value="F:DNA binding"/>
    <property type="evidence" value="ECO:0007669"/>
    <property type="project" value="UniProtKB-KW"/>
</dbReference>
<keyword evidence="4" id="KW-1185">Reference proteome</keyword>
<dbReference type="SMART" id="SM00530">
    <property type="entry name" value="HTH_XRE"/>
    <property type="match status" value="1"/>
</dbReference>